<dbReference type="InterPro" id="IPR053180">
    <property type="entry name" value="Ca-binding_acidic-repeat"/>
</dbReference>
<evidence type="ECO:0000256" key="2">
    <source>
        <dbReference type="ARBA" id="ARBA00022525"/>
    </source>
</evidence>
<dbReference type="PANTHER" id="PTHR37467">
    <property type="entry name" value="EXPORTED CALCIUM-BINDING GLYCOPROTEIN-RELATED"/>
    <property type="match status" value="1"/>
</dbReference>
<reference evidence="5 6" key="2">
    <citation type="journal article" date="2024" name="Int. J. Syst. Evol. Microbiol.">
        <title>Promethearchaeum syntrophicum gen. nov., sp. nov., an anaerobic, obligately syntrophic archaeon, the first isolate of the lineage 'Asgard' archaea, and proposal of the new archaeal phylum Promethearchaeota phyl. nov. and kingdom Promethearchaeati regn. nov.</title>
        <authorList>
            <person name="Imachi H."/>
            <person name="Nobu M.K."/>
            <person name="Kato S."/>
            <person name="Takaki Y."/>
            <person name="Miyazaki M."/>
            <person name="Miyata M."/>
            <person name="Ogawara M."/>
            <person name="Saito Y."/>
            <person name="Sakai S."/>
            <person name="Tahara Y.O."/>
            <person name="Takano Y."/>
            <person name="Tasumi E."/>
            <person name="Uematsu K."/>
            <person name="Yoshimura T."/>
            <person name="Itoh T."/>
            <person name="Ohkuma M."/>
            <person name="Takai K."/>
        </authorList>
    </citation>
    <scope>NUCLEOTIDE SEQUENCE [LARGE SCALE GENOMIC DNA]</scope>
    <source>
        <strain evidence="5 6">MK-D1</strain>
    </source>
</reference>
<dbReference type="EMBL" id="CP042905">
    <property type="protein sequence ID" value="QEE16041.2"/>
    <property type="molecule type" value="Genomic_DNA"/>
</dbReference>
<keyword evidence="4" id="KW-0106">Calcium</keyword>
<keyword evidence="2" id="KW-0964">Secreted</keyword>
<name>A0A5B9DAL0_9ARCH</name>
<evidence type="ECO:0000256" key="1">
    <source>
        <dbReference type="ARBA" id="ARBA00004613"/>
    </source>
</evidence>
<evidence type="ECO:0000256" key="3">
    <source>
        <dbReference type="ARBA" id="ARBA00022729"/>
    </source>
</evidence>
<accession>A0A5B9DAL0</accession>
<dbReference type="InterPro" id="IPR059100">
    <property type="entry name" value="TSP3_bac"/>
</dbReference>
<dbReference type="Proteomes" id="UP000321408">
    <property type="component" value="Chromosome"/>
</dbReference>
<dbReference type="InterPro" id="IPR018247">
    <property type="entry name" value="EF_Hand_1_Ca_BS"/>
</dbReference>
<organism evidence="5 6">
    <name type="scientific">Promethearchaeum syntrophicum</name>
    <dbReference type="NCBI Taxonomy" id="2594042"/>
    <lineage>
        <taxon>Archaea</taxon>
        <taxon>Promethearchaeati</taxon>
        <taxon>Promethearchaeota</taxon>
        <taxon>Promethearchaeia</taxon>
        <taxon>Promethearchaeales</taxon>
        <taxon>Promethearchaeaceae</taxon>
        <taxon>Promethearchaeum</taxon>
    </lineage>
</organism>
<dbReference type="KEGG" id="psyt:DSAG12_01869"/>
<comment type="subcellular location">
    <subcellularLocation>
        <location evidence="1">Secreted</location>
    </subcellularLocation>
</comment>
<dbReference type="Gene3D" id="4.10.1080.10">
    <property type="entry name" value="TSP type-3 repeat"/>
    <property type="match status" value="1"/>
</dbReference>
<dbReference type="InterPro" id="IPR028974">
    <property type="entry name" value="TSP_type-3_rpt"/>
</dbReference>
<evidence type="ECO:0000256" key="4">
    <source>
        <dbReference type="ARBA" id="ARBA00022837"/>
    </source>
</evidence>
<evidence type="ECO:0000313" key="6">
    <source>
        <dbReference type="Proteomes" id="UP000321408"/>
    </source>
</evidence>
<proteinExistence type="predicted"/>
<evidence type="ECO:0000313" key="5">
    <source>
        <dbReference type="EMBL" id="QEE16041.2"/>
    </source>
</evidence>
<dbReference type="GO" id="GO:0005509">
    <property type="term" value="F:calcium ion binding"/>
    <property type="evidence" value="ECO:0007669"/>
    <property type="project" value="InterPro"/>
</dbReference>
<keyword evidence="3" id="KW-0732">Signal</keyword>
<dbReference type="AlphaFoldDB" id="A0A5B9DAL0"/>
<keyword evidence="6" id="KW-1185">Reference proteome</keyword>
<dbReference type="PANTHER" id="PTHR37467:SF1">
    <property type="entry name" value="EXPORTED CALCIUM-BINDING GLYCOPROTEIN"/>
    <property type="match status" value="1"/>
</dbReference>
<dbReference type="Pfam" id="PF18884">
    <property type="entry name" value="TSP3_bac"/>
    <property type="match status" value="5"/>
</dbReference>
<dbReference type="PROSITE" id="PS00018">
    <property type="entry name" value="EF_HAND_1"/>
    <property type="match status" value="5"/>
</dbReference>
<protein>
    <submittedName>
        <fullName evidence="5">Thrombospondin type 3 repeat-containing protein</fullName>
    </submittedName>
</protein>
<reference evidence="5 6" key="1">
    <citation type="journal article" date="2020" name="Nature">
        <title>Isolation of an archaeon at the prokaryote-eukaryote interface.</title>
        <authorList>
            <person name="Imachi H."/>
            <person name="Nobu M.K."/>
            <person name="Nakahara N."/>
            <person name="Morono Y."/>
            <person name="Ogawara M."/>
            <person name="Takaki Y."/>
            <person name="Takano Y."/>
            <person name="Uematsu K."/>
            <person name="Ikuta T."/>
            <person name="Ito M."/>
            <person name="Matsui Y."/>
            <person name="Miyazaki M."/>
            <person name="Murata K."/>
            <person name="Saito Y."/>
            <person name="Sakai S."/>
            <person name="Song C."/>
            <person name="Tasumi E."/>
            <person name="Yamanaka Y."/>
            <person name="Yamaguchi T."/>
            <person name="Kamagata Y."/>
            <person name="Tamaki H."/>
            <person name="Takai K."/>
        </authorList>
    </citation>
    <scope>NUCLEOTIDE SEQUENCE [LARGE SCALE GENOMIC DNA]</scope>
    <source>
        <strain evidence="5 6">MK-D1</strain>
    </source>
</reference>
<sequence>MENFQGKENSKIQNNYENQDILTNSIKRLIYYQNATVDLSYYYYPSDNFIWDQEENAFYSESSDLQFENQLPFTDYGFELNIIACKKLLSSNASISFYDYFKRNVYFSIFFSQIMRIEANSEKCSKSFTILYDLNSDYVQIRINFHDSLLNVWIEGEKYGQFELIDFAANQLNTLNISANLSINAMNIYSYINDCQEQSNPIYNYDVLVNDFLIKNAYQSLNFQNEDGSFKDGFDAYNKSGYSISITSMEIIKSYYAFLITHDNFLLESVNKSVNYLTNKSFLINTSFGLSYGEGTSLINDLARPLIGLVYIGIFEDRLGYNNFPNLVPFLDDIVQSIIYNETMASILNVNEWNSQNCINQQFQASTVIYLWAMTRNFTNVHENHRKLIHNFLVQSQNDDGSWNYFANYIGYEKKPLSFVYNIHILFSFTMIKFFFPNDPIFSNSTILASINQFIQWIEYLLPSFAYNTNYYGDIKLNIDYNYEKEFHHILGFAGIRFFDEFLNNKSMKNLPFQMFYDNFLIKPETVDYREGILSSNSLIDALSYRMFLFFNSTELYEIHISDADRDADGDGLLDGDEVSLYYTSPFLNDTDGDGLLDGDEVFLYYTLPLLNDTDGDGLLDGDEVFLYYTLPLLNDTDGDGLLDGEEVLLYFTSPLLNDTDGDGLLDGDEVLIYKTNPCIKESFGTLFLIFLKESWQSMIIISVYLSLSLFVLTNKNLSEKLKLRKNFTY</sequence>
<dbReference type="SUPFAM" id="SSF103647">
    <property type="entry name" value="TSP type-3 repeat"/>
    <property type="match status" value="1"/>
</dbReference>
<gene>
    <name evidence="5" type="ORF">DSAG12_01869</name>
</gene>